<gene>
    <name evidence="5" type="primary">rab_C62</name>
    <name evidence="6" type="ORF">GSPATT00032895001</name>
</gene>
<dbReference type="GO" id="GO:0006887">
    <property type="term" value="P:exocytosis"/>
    <property type="evidence" value="ECO:0000318"/>
    <property type="project" value="GO_Central"/>
</dbReference>
<dbReference type="SMART" id="SM00175">
    <property type="entry name" value="RAB"/>
    <property type="match status" value="1"/>
</dbReference>
<comment type="similarity">
    <text evidence="1">Belongs to the small GTPase superfamily. Rab family.</text>
</comment>
<keyword evidence="3" id="KW-0342">GTP-binding</keyword>
<evidence type="ECO:0000256" key="1">
    <source>
        <dbReference type="ARBA" id="ARBA00006270"/>
    </source>
</evidence>
<keyword evidence="7" id="KW-1185">Reference proteome</keyword>
<keyword evidence="2" id="KW-0547">Nucleotide-binding</keyword>
<evidence type="ECO:0000313" key="6">
    <source>
        <dbReference type="EMBL" id="CAK63043.1"/>
    </source>
</evidence>
<evidence type="ECO:0000256" key="2">
    <source>
        <dbReference type="ARBA" id="ARBA00022741"/>
    </source>
</evidence>
<dbReference type="PROSITE" id="PS51420">
    <property type="entry name" value="RHO"/>
    <property type="match status" value="1"/>
</dbReference>
<dbReference type="OMA" id="RSATTCC"/>
<dbReference type="InParanoid" id="Q3SDR1"/>
<dbReference type="PRINTS" id="PR00449">
    <property type="entry name" value="RASTRNSFRMNG"/>
</dbReference>
<dbReference type="GO" id="GO:0005525">
    <property type="term" value="F:GTP binding"/>
    <property type="evidence" value="ECO:0007669"/>
    <property type="project" value="UniProtKB-KW"/>
</dbReference>
<dbReference type="EMBL" id="CT868023">
    <property type="protein sequence ID" value="CAK63043.1"/>
    <property type="molecule type" value="Genomic_DNA"/>
</dbReference>
<dbReference type="STRING" id="5888.Q3SDR1"/>
<dbReference type="FunFam" id="3.40.50.300:FF:003864">
    <property type="entry name" value="Small GTP-binding protein, putative"/>
    <property type="match status" value="1"/>
</dbReference>
<evidence type="ECO:0000313" key="5">
    <source>
        <dbReference type="EMBL" id="CAI39297.1"/>
    </source>
</evidence>
<dbReference type="InterPro" id="IPR050305">
    <property type="entry name" value="Small_GTPase_Rab"/>
</dbReference>
<evidence type="ECO:0000256" key="4">
    <source>
        <dbReference type="ARBA" id="ARBA00023288"/>
    </source>
</evidence>
<organism evidence="5">
    <name type="scientific">Paramecium tetraurelia</name>
    <dbReference type="NCBI Taxonomy" id="5888"/>
    <lineage>
        <taxon>Eukaryota</taxon>
        <taxon>Sar</taxon>
        <taxon>Alveolata</taxon>
        <taxon>Ciliophora</taxon>
        <taxon>Intramacronucleata</taxon>
        <taxon>Oligohymenophorea</taxon>
        <taxon>Peniculida</taxon>
        <taxon>Parameciidae</taxon>
        <taxon>Paramecium</taxon>
    </lineage>
</organism>
<dbReference type="HOGENOM" id="CLU_041217_10_1_1"/>
<dbReference type="KEGG" id="ptm:GSPATT00032895001"/>
<dbReference type="OrthoDB" id="289737at2759"/>
<reference evidence="6 7" key="3">
    <citation type="journal article" date="2006" name="Nature">
        <title>Global trends of whole-genome duplications revealed by the ciliate Paramecium tetraurelia.</title>
        <authorList>
            <consortium name="Genoscope"/>
            <person name="Aury J.-M."/>
            <person name="Jaillon O."/>
            <person name="Duret L."/>
            <person name="Noel B."/>
            <person name="Jubin C."/>
            <person name="Porcel B.M."/>
            <person name="Segurens B."/>
            <person name="Daubin V."/>
            <person name="Anthouard V."/>
            <person name="Aiach N."/>
            <person name="Arnaiz O."/>
            <person name="Billaut A."/>
            <person name="Beisson J."/>
            <person name="Blanc I."/>
            <person name="Bouhouche K."/>
            <person name="Camara F."/>
            <person name="Duharcourt S."/>
            <person name="Guigo R."/>
            <person name="Gogendeau D."/>
            <person name="Katinka M."/>
            <person name="Keller A.-M."/>
            <person name="Kissmehl R."/>
            <person name="Klotz C."/>
            <person name="Koll F."/>
            <person name="Le Moue A."/>
            <person name="Lepere C."/>
            <person name="Malinsky S."/>
            <person name="Nowacki M."/>
            <person name="Nowak J.K."/>
            <person name="Plattner H."/>
            <person name="Poulain J."/>
            <person name="Ruiz F."/>
            <person name="Serrano V."/>
            <person name="Zagulski M."/>
            <person name="Dessen P."/>
            <person name="Betermier M."/>
            <person name="Weissenbach J."/>
            <person name="Scarpelli C."/>
            <person name="Schachter V."/>
            <person name="Sperling L."/>
            <person name="Meyer E."/>
            <person name="Cohen J."/>
            <person name="Wincker P."/>
        </authorList>
    </citation>
    <scope>NUCLEOTIDE SEQUENCE [LARGE SCALE GENOMIC DNA]</scope>
    <source>
        <strain evidence="6 7">Stock d4-2</strain>
    </source>
</reference>
<dbReference type="eggNOG" id="KOG0084">
    <property type="taxonomic scope" value="Eukaryota"/>
</dbReference>
<dbReference type="GO" id="GO:0016020">
    <property type="term" value="C:membrane"/>
    <property type="evidence" value="ECO:0000318"/>
    <property type="project" value="GO_Central"/>
</dbReference>
<accession>Q3SDR1</accession>
<dbReference type="SUPFAM" id="SSF52540">
    <property type="entry name" value="P-loop containing nucleoside triphosphate hydrolases"/>
    <property type="match status" value="1"/>
</dbReference>
<dbReference type="PROSITE" id="PS51419">
    <property type="entry name" value="RAB"/>
    <property type="match status" value="1"/>
</dbReference>
<evidence type="ECO:0000256" key="3">
    <source>
        <dbReference type="ARBA" id="ARBA00023134"/>
    </source>
</evidence>
<dbReference type="GO" id="GO:0003924">
    <property type="term" value="F:GTPase activity"/>
    <property type="evidence" value="ECO:0000318"/>
    <property type="project" value="GO_Central"/>
</dbReference>
<dbReference type="Gene3D" id="3.40.50.300">
    <property type="entry name" value="P-loop containing nucleotide triphosphate hydrolases"/>
    <property type="match status" value="1"/>
</dbReference>
<dbReference type="RefSeq" id="XP_001430441.1">
    <property type="nucleotide sequence ID" value="XM_001430404.1"/>
</dbReference>
<dbReference type="EMBL" id="CR932534">
    <property type="protein sequence ID" value="CAI39297.1"/>
    <property type="molecule type" value="Genomic_DNA"/>
</dbReference>
<dbReference type="CDD" id="cd00154">
    <property type="entry name" value="Rab"/>
    <property type="match status" value="1"/>
</dbReference>
<reference evidence="6" key="4">
    <citation type="submission" date="2006-03" db="EMBL/GenBank/DDBJ databases">
        <authorList>
            <consortium name="Genoscope"/>
        </authorList>
    </citation>
    <scope>NUCLEOTIDE SEQUENCE</scope>
    <source>
        <strain evidence="6">Stock d4-2</strain>
    </source>
</reference>
<dbReference type="SMART" id="SM00176">
    <property type="entry name" value="RAN"/>
    <property type="match status" value="1"/>
</dbReference>
<dbReference type="InterPro" id="IPR027417">
    <property type="entry name" value="P-loop_NTPase"/>
</dbReference>
<name>Q3SDR1_PARTE</name>
<dbReference type="SMART" id="SM00173">
    <property type="entry name" value="RAS"/>
    <property type="match status" value="1"/>
</dbReference>
<dbReference type="AlphaFoldDB" id="Q3SDR1"/>
<evidence type="ECO:0000313" key="7">
    <source>
        <dbReference type="Proteomes" id="UP000000600"/>
    </source>
</evidence>
<keyword evidence="4" id="KW-0449">Lipoprotein</keyword>
<dbReference type="PANTHER" id="PTHR47980">
    <property type="entry name" value="LD44762P"/>
    <property type="match status" value="1"/>
</dbReference>
<dbReference type="GeneID" id="5016225"/>
<reference evidence="5" key="2">
    <citation type="submission" date="2005-09" db="EMBL/GenBank/DDBJ databases">
        <title>Paramecium tetraurelia small GTP-binding-related protein genes.</title>
        <authorList>
            <person name="Cohen J."/>
        </authorList>
    </citation>
    <scope>NUCLEOTIDE SEQUENCE</scope>
</reference>
<sequence length="209" mass="23816">MSKQPTYDIMCKFLILGSSQVGKTNLLTRFTDDNYSESHITTIGVDFKFKEVKTNGKVMKMQIWDTAGQEKFRTLTQNYYKFAHGVLLVYAVDDLKSFQEITFWMNSLKQHGKNDIAIILIANKKDIGDQRVVSQQQGEELANQLNVDYIETSAKLGLNVHEAFQRLADLACQQCNGKVSLPNLTEDNNYKINLTKNTKSAQKKKKDCC</sequence>
<proteinExistence type="inferred from homology"/>
<dbReference type="Pfam" id="PF00071">
    <property type="entry name" value="Ras"/>
    <property type="match status" value="1"/>
</dbReference>
<dbReference type="NCBIfam" id="TIGR00231">
    <property type="entry name" value="small_GTP"/>
    <property type="match status" value="1"/>
</dbReference>
<dbReference type="PROSITE" id="PS51421">
    <property type="entry name" value="RAS"/>
    <property type="match status" value="1"/>
</dbReference>
<dbReference type="InterPro" id="IPR001806">
    <property type="entry name" value="Small_GTPase"/>
</dbReference>
<dbReference type="InterPro" id="IPR005225">
    <property type="entry name" value="Small_GTP-bd"/>
</dbReference>
<dbReference type="SMART" id="SM00174">
    <property type="entry name" value="RHO"/>
    <property type="match status" value="1"/>
</dbReference>
<protein>
    <submittedName>
        <fullName evidence="6">Chromosome undetermined scaffold_133, whole genome shotgun sequence</fullName>
    </submittedName>
    <submittedName>
        <fullName evidence="5">Rab_C62 protein</fullName>
    </submittedName>
</protein>
<reference evidence="5" key="1">
    <citation type="submission" date="2005-01" db="EMBL/GenBank/DDBJ databases">
        <authorList>
            <person name="Genoscope"/>
        </authorList>
    </citation>
    <scope>NUCLEOTIDE SEQUENCE</scope>
</reference>
<dbReference type="Proteomes" id="UP000000600">
    <property type="component" value="Unassembled WGS sequence"/>
</dbReference>